<protein>
    <submittedName>
        <fullName evidence="8">C40 family peptidase</fullName>
    </submittedName>
</protein>
<dbReference type="InterPro" id="IPR000064">
    <property type="entry name" value="NLP_P60_dom"/>
</dbReference>
<feature type="region of interest" description="Disordered" evidence="5">
    <location>
        <begin position="33"/>
        <end position="85"/>
    </location>
</feature>
<dbReference type="InterPro" id="IPR038765">
    <property type="entry name" value="Papain-like_cys_pep_sf"/>
</dbReference>
<dbReference type="PROSITE" id="PS51935">
    <property type="entry name" value="NLPC_P60"/>
    <property type="match status" value="1"/>
</dbReference>
<dbReference type="InterPro" id="IPR051794">
    <property type="entry name" value="PG_Endopeptidase_C40"/>
</dbReference>
<evidence type="ECO:0000313" key="9">
    <source>
        <dbReference type="Proteomes" id="UP001596258"/>
    </source>
</evidence>
<dbReference type="PANTHER" id="PTHR47359">
    <property type="entry name" value="PEPTIDOGLYCAN DL-ENDOPEPTIDASE CWLO"/>
    <property type="match status" value="1"/>
</dbReference>
<gene>
    <name evidence="8" type="ORF">ACFP1M_10320</name>
</gene>
<dbReference type="Gene3D" id="3.90.1720.10">
    <property type="entry name" value="endopeptidase domain like (from Nostoc punctiforme)"/>
    <property type="match status" value="1"/>
</dbReference>
<reference evidence="9" key="1">
    <citation type="journal article" date="2019" name="Int. J. Syst. Evol. Microbiol.">
        <title>The Global Catalogue of Microorganisms (GCM) 10K type strain sequencing project: providing services to taxonomists for standard genome sequencing and annotation.</title>
        <authorList>
            <consortium name="The Broad Institute Genomics Platform"/>
            <consortium name="The Broad Institute Genome Sequencing Center for Infectious Disease"/>
            <person name="Wu L."/>
            <person name="Ma J."/>
        </authorList>
    </citation>
    <scope>NUCLEOTIDE SEQUENCE [LARGE SCALE GENOMIC DNA]</scope>
    <source>
        <strain evidence="9">CCM 8893</strain>
    </source>
</reference>
<evidence type="ECO:0000313" key="8">
    <source>
        <dbReference type="EMBL" id="MFC6290566.1"/>
    </source>
</evidence>
<evidence type="ECO:0000256" key="1">
    <source>
        <dbReference type="ARBA" id="ARBA00007074"/>
    </source>
</evidence>
<dbReference type="SUPFAM" id="SSF54001">
    <property type="entry name" value="Cysteine proteinases"/>
    <property type="match status" value="1"/>
</dbReference>
<evidence type="ECO:0000256" key="5">
    <source>
        <dbReference type="SAM" id="MobiDB-lite"/>
    </source>
</evidence>
<name>A0ABW1UCJ6_9LACO</name>
<feature type="chain" id="PRO_5045457362" evidence="6">
    <location>
        <begin position="32"/>
        <end position="200"/>
    </location>
</feature>
<accession>A0ABW1UCJ6</accession>
<evidence type="ECO:0000256" key="6">
    <source>
        <dbReference type="SAM" id="SignalP"/>
    </source>
</evidence>
<evidence type="ECO:0000256" key="4">
    <source>
        <dbReference type="ARBA" id="ARBA00022807"/>
    </source>
</evidence>
<dbReference type="RefSeq" id="WP_263853774.1">
    <property type="nucleotide sequence ID" value="NZ_JBHSSO010000069.1"/>
</dbReference>
<keyword evidence="3" id="KW-0378">Hydrolase</keyword>
<keyword evidence="4" id="KW-0788">Thiol protease</keyword>
<dbReference type="Proteomes" id="UP001596258">
    <property type="component" value="Unassembled WGS sequence"/>
</dbReference>
<keyword evidence="6" id="KW-0732">Signal</keyword>
<dbReference type="EMBL" id="JBHSSO010000069">
    <property type="protein sequence ID" value="MFC6290566.1"/>
    <property type="molecule type" value="Genomic_DNA"/>
</dbReference>
<feature type="signal peptide" evidence="6">
    <location>
        <begin position="1"/>
        <end position="31"/>
    </location>
</feature>
<dbReference type="PANTHER" id="PTHR47359:SF3">
    <property type="entry name" value="NLP_P60 DOMAIN-CONTAINING PROTEIN-RELATED"/>
    <property type="match status" value="1"/>
</dbReference>
<dbReference type="Pfam" id="PF00877">
    <property type="entry name" value="NLPC_P60"/>
    <property type="match status" value="1"/>
</dbReference>
<feature type="compositionally biased region" description="Low complexity" evidence="5">
    <location>
        <begin position="33"/>
        <end position="84"/>
    </location>
</feature>
<sequence>MTFIKTQTRFLISTLAAGALFLAGTSTTASAHMATSQQPAQTQTTATTNTAATTTPATNTSYQHTTTTPTTSTSTSTSTTNTGSQVAGGNGVATALAIANSGTPYVYGGNTTAGFDCSGLVQYALGLSARTTTQQATLGTHHYDVANAPAGAILFWGSESNPYHDGLSLGNGSYVAAQNPTDGIGVFSQTYFTPSFYVIP</sequence>
<proteinExistence type="inferred from homology"/>
<evidence type="ECO:0000259" key="7">
    <source>
        <dbReference type="PROSITE" id="PS51935"/>
    </source>
</evidence>
<feature type="domain" description="NlpC/P60" evidence="7">
    <location>
        <begin position="85"/>
        <end position="200"/>
    </location>
</feature>
<organism evidence="8 9">
    <name type="scientific">Levilactobacillus angrenensis</name>
    <dbReference type="NCBI Taxonomy" id="2486020"/>
    <lineage>
        <taxon>Bacteria</taxon>
        <taxon>Bacillati</taxon>
        <taxon>Bacillota</taxon>
        <taxon>Bacilli</taxon>
        <taxon>Lactobacillales</taxon>
        <taxon>Lactobacillaceae</taxon>
        <taxon>Levilactobacillus</taxon>
    </lineage>
</organism>
<evidence type="ECO:0000256" key="2">
    <source>
        <dbReference type="ARBA" id="ARBA00022670"/>
    </source>
</evidence>
<comment type="caution">
    <text evidence="8">The sequence shown here is derived from an EMBL/GenBank/DDBJ whole genome shotgun (WGS) entry which is preliminary data.</text>
</comment>
<keyword evidence="2" id="KW-0645">Protease</keyword>
<evidence type="ECO:0000256" key="3">
    <source>
        <dbReference type="ARBA" id="ARBA00022801"/>
    </source>
</evidence>
<keyword evidence="9" id="KW-1185">Reference proteome</keyword>
<comment type="similarity">
    <text evidence="1">Belongs to the peptidase C40 family.</text>
</comment>